<dbReference type="Pfam" id="PF05485">
    <property type="entry name" value="THAP"/>
    <property type="match status" value="1"/>
</dbReference>
<evidence type="ECO:0000256" key="3">
    <source>
        <dbReference type="ARBA" id="ARBA00022833"/>
    </source>
</evidence>
<dbReference type="PANTHER" id="PTHR47696">
    <property type="entry name" value="THAP DOMAIN-CONTAINING PROTEIN 2"/>
    <property type="match status" value="1"/>
</dbReference>
<dbReference type="EnsemblMetazoa" id="XM_050659892.1">
    <property type="protein sequence ID" value="XP_050515849.1"/>
    <property type="gene ID" value="LOC114336294"/>
</dbReference>
<dbReference type="SMART" id="SM00980">
    <property type="entry name" value="THAP"/>
    <property type="match status" value="1"/>
</dbReference>
<evidence type="ECO:0000313" key="7">
    <source>
        <dbReference type="EnsemblMetazoa" id="XP_050515849.1"/>
    </source>
</evidence>
<dbReference type="Proteomes" id="UP001652700">
    <property type="component" value="Unplaced"/>
</dbReference>
<keyword evidence="8" id="KW-1185">Reference proteome</keyword>
<accession>A0ABM5L080</accession>
<protein>
    <recommendedName>
        <fullName evidence="6">THAP-type domain-containing protein</fullName>
    </recommendedName>
</protein>
<dbReference type="RefSeq" id="XP_050515849.1">
    <property type="nucleotide sequence ID" value="XM_050659892.1"/>
</dbReference>
<keyword evidence="1" id="KW-0479">Metal-binding</keyword>
<dbReference type="InterPro" id="IPR026521">
    <property type="entry name" value="THAP2"/>
</dbReference>
<keyword evidence="2 5" id="KW-0863">Zinc-finger</keyword>
<dbReference type="SUPFAM" id="SSF57716">
    <property type="entry name" value="Glucocorticoid receptor-like (DNA-binding domain)"/>
    <property type="match status" value="1"/>
</dbReference>
<evidence type="ECO:0000313" key="8">
    <source>
        <dbReference type="Proteomes" id="UP001652700"/>
    </source>
</evidence>
<name>A0ABM5L080_DIAVI</name>
<proteinExistence type="predicted"/>
<dbReference type="SMART" id="SM00692">
    <property type="entry name" value="DM3"/>
    <property type="match status" value="1"/>
</dbReference>
<dbReference type="InterPro" id="IPR038441">
    <property type="entry name" value="THAP_Znf_sf"/>
</dbReference>
<dbReference type="Gene3D" id="6.20.210.20">
    <property type="entry name" value="THAP domain"/>
    <property type="match status" value="1"/>
</dbReference>
<dbReference type="PANTHER" id="PTHR47696:SF1">
    <property type="entry name" value="THAP DOMAIN-CONTAINING PROTEIN 2"/>
    <property type="match status" value="1"/>
</dbReference>
<keyword evidence="3" id="KW-0862">Zinc</keyword>
<evidence type="ECO:0000256" key="4">
    <source>
        <dbReference type="ARBA" id="ARBA00023125"/>
    </source>
</evidence>
<keyword evidence="4 5" id="KW-0238">DNA-binding</keyword>
<dbReference type="GeneID" id="114336294"/>
<evidence type="ECO:0000256" key="2">
    <source>
        <dbReference type="ARBA" id="ARBA00022771"/>
    </source>
</evidence>
<feature type="domain" description="THAP-type" evidence="6">
    <location>
        <begin position="1"/>
        <end position="84"/>
    </location>
</feature>
<dbReference type="PROSITE" id="PS50950">
    <property type="entry name" value="ZF_THAP"/>
    <property type="match status" value="1"/>
</dbReference>
<evidence type="ECO:0000256" key="1">
    <source>
        <dbReference type="ARBA" id="ARBA00022723"/>
    </source>
</evidence>
<reference evidence="7" key="1">
    <citation type="submission" date="2025-05" db="UniProtKB">
        <authorList>
            <consortium name="EnsemblMetazoa"/>
        </authorList>
    </citation>
    <scope>IDENTIFICATION</scope>
</reference>
<evidence type="ECO:0000256" key="5">
    <source>
        <dbReference type="PROSITE-ProRule" id="PRU00309"/>
    </source>
</evidence>
<dbReference type="InterPro" id="IPR006612">
    <property type="entry name" value="THAP_Znf"/>
</dbReference>
<evidence type="ECO:0000259" key="6">
    <source>
        <dbReference type="PROSITE" id="PS50950"/>
    </source>
</evidence>
<sequence>MVSCAKRSCNHRAGVDKKKTSGITFHRFPKDPEHRKKWITFVNRGAWVPTTYSVLCSKHFSEKYIDRTSRSFVRLRDNAVPTIDLMQSGWGKRTKPDNKVDLQEMATLLEQHDEPLLFDSENDYDLHREDKRKNWAKFSDGWGKRNKWESFKGAWGKREPAWVNLKGLWGKRSEDNSYIN</sequence>
<organism evidence="7 8">
    <name type="scientific">Diabrotica virgifera virgifera</name>
    <name type="common">western corn rootworm</name>
    <dbReference type="NCBI Taxonomy" id="50390"/>
    <lineage>
        <taxon>Eukaryota</taxon>
        <taxon>Metazoa</taxon>
        <taxon>Ecdysozoa</taxon>
        <taxon>Arthropoda</taxon>
        <taxon>Hexapoda</taxon>
        <taxon>Insecta</taxon>
        <taxon>Pterygota</taxon>
        <taxon>Neoptera</taxon>
        <taxon>Endopterygota</taxon>
        <taxon>Coleoptera</taxon>
        <taxon>Polyphaga</taxon>
        <taxon>Cucujiformia</taxon>
        <taxon>Chrysomeloidea</taxon>
        <taxon>Chrysomelidae</taxon>
        <taxon>Galerucinae</taxon>
        <taxon>Diabroticina</taxon>
        <taxon>Diabroticites</taxon>
        <taxon>Diabrotica</taxon>
    </lineage>
</organism>